<dbReference type="CDD" id="cd01166">
    <property type="entry name" value="KdgK"/>
    <property type="match status" value="1"/>
</dbReference>
<dbReference type="PANTHER" id="PTHR43085">
    <property type="entry name" value="HEXOKINASE FAMILY MEMBER"/>
    <property type="match status" value="1"/>
</dbReference>
<evidence type="ECO:0000259" key="4">
    <source>
        <dbReference type="Pfam" id="PF00294"/>
    </source>
</evidence>
<dbReference type="Proteomes" id="UP000294887">
    <property type="component" value="Unassembled WGS sequence"/>
</dbReference>
<dbReference type="Pfam" id="PF00294">
    <property type="entry name" value="PfkB"/>
    <property type="match status" value="1"/>
</dbReference>
<reference evidence="5 6" key="1">
    <citation type="submission" date="2019-03" db="EMBL/GenBank/DDBJ databases">
        <title>Genomic Encyclopedia of Type Strains, Phase IV (KMG-IV): sequencing the most valuable type-strain genomes for metagenomic binning, comparative biology and taxonomic classification.</title>
        <authorList>
            <person name="Goeker M."/>
        </authorList>
    </citation>
    <scope>NUCLEOTIDE SEQUENCE [LARGE SCALE GENOMIC DNA]</scope>
    <source>
        <strain evidence="5 6">DSM 24830</strain>
    </source>
</reference>
<dbReference type="GO" id="GO:0005829">
    <property type="term" value="C:cytosol"/>
    <property type="evidence" value="ECO:0007669"/>
    <property type="project" value="TreeGrafter"/>
</dbReference>
<evidence type="ECO:0000256" key="1">
    <source>
        <dbReference type="ARBA" id="ARBA00010688"/>
    </source>
</evidence>
<dbReference type="InterPro" id="IPR029056">
    <property type="entry name" value="Ribokinase-like"/>
</dbReference>
<dbReference type="GO" id="GO:0006974">
    <property type="term" value="P:DNA damage response"/>
    <property type="evidence" value="ECO:0007669"/>
    <property type="project" value="TreeGrafter"/>
</dbReference>
<evidence type="ECO:0000256" key="3">
    <source>
        <dbReference type="ARBA" id="ARBA00022777"/>
    </source>
</evidence>
<dbReference type="GO" id="GO:0042840">
    <property type="term" value="P:D-glucuronate catabolic process"/>
    <property type="evidence" value="ECO:0007669"/>
    <property type="project" value="TreeGrafter"/>
</dbReference>
<comment type="similarity">
    <text evidence="1">Belongs to the carbohydrate kinase PfkB family.</text>
</comment>
<gene>
    <name evidence="5" type="ORF">EV695_3888</name>
</gene>
<keyword evidence="6" id="KW-1185">Reference proteome</keyword>
<comment type="caution">
    <text evidence="5">The sequence shown here is derived from an EMBL/GenBank/DDBJ whole genome shotgun (WGS) entry which is preliminary data.</text>
</comment>
<organism evidence="5 6">
    <name type="scientific">Cocleimonas flava</name>
    <dbReference type="NCBI Taxonomy" id="634765"/>
    <lineage>
        <taxon>Bacteria</taxon>
        <taxon>Pseudomonadati</taxon>
        <taxon>Pseudomonadota</taxon>
        <taxon>Gammaproteobacteria</taxon>
        <taxon>Thiotrichales</taxon>
        <taxon>Thiotrichaceae</taxon>
        <taxon>Cocleimonas</taxon>
    </lineage>
</organism>
<keyword evidence="3 5" id="KW-0418">Kinase</keyword>
<keyword evidence="2" id="KW-0808">Transferase</keyword>
<dbReference type="SUPFAM" id="SSF53613">
    <property type="entry name" value="Ribokinase-like"/>
    <property type="match status" value="1"/>
</dbReference>
<dbReference type="InterPro" id="IPR011611">
    <property type="entry name" value="PfkB_dom"/>
</dbReference>
<dbReference type="RefSeq" id="WP_131907630.1">
    <property type="nucleotide sequence ID" value="NZ_BAAAFU010000007.1"/>
</dbReference>
<evidence type="ECO:0000256" key="2">
    <source>
        <dbReference type="ARBA" id="ARBA00022679"/>
    </source>
</evidence>
<dbReference type="OrthoDB" id="9792663at2"/>
<dbReference type="GO" id="GO:0019698">
    <property type="term" value="P:D-galacturonate catabolic process"/>
    <property type="evidence" value="ECO:0007669"/>
    <property type="project" value="TreeGrafter"/>
</dbReference>
<evidence type="ECO:0000313" key="5">
    <source>
        <dbReference type="EMBL" id="TCJ83150.1"/>
    </source>
</evidence>
<evidence type="ECO:0000313" key="6">
    <source>
        <dbReference type="Proteomes" id="UP000294887"/>
    </source>
</evidence>
<dbReference type="EMBL" id="SMFQ01000005">
    <property type="protein sequence ID" value="TCJ83150.1"/>
    <property type="molecule type" value="Genomic_DNA"/>
</dbReference>
<name>A0A4R1ERP2_9GAMM</name>
<feature type="domain" description="Carbohydrate kinase PfkB" evidence="4">
    <location>
        <begin position="6"/>
        <end position="298"/>
    </location>
</feature>
<proteinExistence type="inferred from homology"/>
<sequence length="304" mass="33502">MKSLLGIGECMLELSSVHDNLWQQNFAGDVFNTLWYAKALASEDISIRFFTAIGDDHSSEEMVAFIKGSGVLCDNIPRIKNGVPGLYRIHLDGAERSFSYWRDTSAAKQMMKQAELLWAQVADADIVYLSGITMAILPDEDAETLIAGLRSALKPNAIIAFDPNIRPRLWASEERMKDIITRTAAISDLILPSFEDEQVTFGDKTPMETAERYRALGVKQIVVKNAESETLFVEGEKVEYFPVKEIEGVTDTTAAGDSFNGAYFAEYMRSGDIAKSISLAQKCAGTVICEKGALIPFETVQASV</sequence>
<dbReference type="GO" id="GO:0008673">
    <property type="term" value="F:2-dehydro-3-deoxygluconokinase activity"/>
    <property type="evidence" value="ECO:0007669"/>
    <property type="project" value="TreeGrafter"/>
</dbReference>
<protein>
    <submittedName>
        <fullName evidence="5">2-keto-3-deoxygluconate kinase</fullName>
    </submittedName>
</protein>
<dbReference type="PANTHER" id="PTHR43085:SF15">
    <property type="entry name" value="2-DEHYDRO-3-DEOXYGLUCONOKINASE"/>
    <property type="match status" value="1"/>
</dbReference>
<dbReference type="InterPro" id="IPR050306">
    <property type="entry name" value="PfkB_Carbo_kinase"/>
</dbReference>
<dbReference type="Gene3D" id="3.40.1190.20">
    <property type="match status" value="1"/>
</dbReference>
<accession>A0A4R1ERP2</accession>
<dbReference type="AlphaFoldDB" id="A0A4R1ERP2"/>